<dbReference type="Pfam" id="PF24961">
    <property type="entry name" value="NfeD_membrane"/>
    <property type="match status" value="1"/>
</dbReference>
<dbReference type="PANTHER" id="PTHR33507:SF4">
    <property type="entry name" value="NODULATION COMPETITIVENESS PROTEIN NFED"/>
    <property type="match status" value="1"/>
</dbReference>
<evidence type="ECO:0000256" key="2">
    <source>
        <dbReference type="ARBA" id="ARBA00022692"/>
    </source>
</evidence>
<keyword evidence="3 5" id="KW-1133">Transmembrane helix</keyword>
<dbReference type="eggNOG" id="COG1030">
    <property type="taxonomic scope" value="Bacteria"/>
</dbReference>
<evidence type="ECO:0000259" key="7">
    <source>
        <dbReference type="Pfam" id="PF01957"/>
    </source>
</evidence>
<feature type="chain" id="PRO_5003684997" evidence="6">
    <location>
        <begin position="24"/>
        <end position="443"/>
    </location>
</feature>
<feature type="transmembrane region" description="Helical" evidence="5">
    <location>
        <begin position="315"/>
        <end position="335"/>
    </location>
</feature>
<dbReference type="InterPro" id="IPR002810">
    <property type="entry name" value="NfeD-like_C"/>
</dbReference>
<dbReference type="STRING" id="926566.Terro_3768"/>
<dbReference type="SUPFAM" id="SSF141322">
    <property type="entry name" value="NfeD domain-like"/>
    <property type="match status" value="1"/>
</dbReference>
<dbReference type="AlphaFoldDB" id="I3ZL60"/>
<dbReference type="GO" id="GO:0006508">
    <property type="term" value="P:proteolysis"/>
    <property type="evidence" value="ECO:0007669"/>
    <property type="project" value="UniProtKB-KW"/>
</dbReference>
<keyword evidence="2 5" id="KW-0812">Transmembrane</keyword>
<dbReference type="GO" id="GO:0016020">
    <property type="term" value="C:membrane"/>
    <property type="evidence" value="ECO:0007669"/>
    <property type="project" value="UniProtKB-SubCell"/>
</dbReference>
<dbReference type="Gene3D" id="2.40.50.140">
    <property type="entry name" value="Nucleic acid-binding proteins"/>
    <property type="match status" value="1"/>
</dbReference>
<dbReference type="RefSeq" id="WP_014787238.1">
    <property type="nucleotide sequence ID" value="NC_018014.1"/>
</dbReference>
<evidence type="ECO:0000313" key="10">
    <source>
        <dbReference type="Proteomes" id="UP000006056"/>
    </source>
</evidence>
<dbReference type="EMBL" id="CP003379">
    <property type="protein sequence ID" value="AFL89978.1"/>
    <property type="molecule type" value="Genomic_DNA"/>
</dbReference>
<reference evidence="9 10" key="1">
    <citation type="submission" date="2012-06" db="EMBL/GenBank/DDBJ databases">
        <title>Complete genome of Terriglobus roseus DSM 18391.</title>
        <authorList>
            <consortium name="US DOE Joint Genome Institute (JGI-PGF)"/>
            <person name="Lucas S."/>
            <person name="Copeland A."/>
            <person name="Lapidus A."/>
            <person name="Glavina del Rio T."/>
            <person name="Dalin E."/>
            <person name="Tice H."/>
            <person name="Bruce D."/>
            <person name="Goodwin L."/>
            <person name="Pitluck S."/>
            <person name="Peters L."/>
            <person name="Mikhailova N."/>
            <person name="Munk A.C.C."/>
            <person name="Kyrpides N."/>
            <person name="Mavromatis K."/>
            <person name="Ivanova N."/>
            <person name="Brettin T."/>
            <person name="Detter J.C."/>
            <person name="Han C."/>
            <person name="Larimer F."/>
            <person name="Land M."/>
            <person name="Hauser L."/>
            <person name="Markowitz V."/>
            <person name="Cheng J.-F."/>
            <person name="Hugenholtz P."/>
            <person name="Woyke T."/>
            <person name="Wu D."/>
            <person name="Brambilla E."/>
            <person name="Klenk H.-P."/>
            <person name="Eisen J.A."/>
        </authorList>
    </citation>
    <scope>NUCLEOTIDE SEQUENCE [LARGE SCALE GENOMIC DNA]</scope>
    <source>
        <strain evidence="10">DSM 18391 / NRRL B-41598 / KBS 63</strain>
    </source>
</reference>
<organism evidence="9 10">
    <name type="scientific">Terriglobus roseus (strain DSM 18391 / NRRL B-41598 / KBS 63)</name>
    <dbReference type="NCBI Taxonomy" id="926566"/>
    <lineage>
        <taxon>Bacteria</taxon>
        <taxon>Pseudomonadati</taxon>
        <taxon>Acidobacteriota</taxon>
        <taxon>Terriglobia</taxon>
        <taxon>Terriglobales</taxon>
        <taxon>Acidobacteriaceae</taxon>
        <taxon>Terriglobus</taxon>
    </lineage>
</organism>
<dbReference type="InterPro" id="IPR029045">
    <property type="entry name" value="ClpP/crotonase-like_dom_sf"/>
</dbReference>
<name>I3ZL60_TERRK</name>
<protein>
    <submittedName>
        <fullName evidence="9">Membrane-bound serine protease (ClpP class)</fullName>
    </submittedName>
</protein>
<accession>I3ZL60</accession>
<dbReference type="InterPro" id="IPR056739">
    <property type="entry name" value="NfeD_membrane"/>
</dbReference>
<dbReference type="SUPFAM" id="SSF52096">
    <property type="entry name" value="ClpP/crotonase"/>
    <property type="match status" value="1"/>
</dbReference>
<dbReference type="InterPro" id="IPR012340">
    <property type="entry name" value="NA-bd_OB-fold"/>
</dbReference>
<feature type="domain" description="NfeD-like C-terminal" evidence="7">
    <location>
        <begin position="379"/>
        <end position="434"/>
    </location>
</feature>
<evidence type="ECO:0000256" key="6">
    <source>
        <dbReference type="SAM" id="SignalP"/>
    </source>
</evidence>
<evidence type="ECO:0000256" key="5">
    <source>
        <dbReference type="SAM" id="Phobius"/>
    </source>
</evidence>
<keyword evidence="10" id="KW-1185">Reference proteome</keyword>
<evidence type="ECO:0000256" key="4">
    <source>
        <dbReference type="ARBA" id="ARBA00023136"/>
    </source>
</evidence>
<feature type="transmembrane region" description="Helical" evidence="5">
    <location>
        <begin position="237"/>
        <end position="261"/>
    </location>
</feature>
<dbReference type="Pfam" id="PF01957">
    <property type="entry name" value="NfeD"/>
    <property type="match status" value="1"/>
</dbReference>
<keyword evidence="4 5" id="KW-0472">Membrane</keyword>
<keyword evidence="9" id="KW-0378">Hydrolase</keyword>
<dbReference type="GO" id="GO:0008233">
    <property type="term" value="F:peptidase activity"/>
    <property type="evidence" value="ECO:0007669"/>
    <property type="project" value="UniProtKB-KW"/>
</dbReference>
<feature type="transmembrane region" description="Helical" evidence="5">
    <location>
        <begin position="291"/>
        <end position="308"/>
    </location>
</feature>
<proteinExistence type="predicted"/>
<evidence type="ECO:0000256" key="1">
    <source>
        <dbReference type="ARBA" id="ARBA00004141"/>
    </source>
</evidence>
<dbReference type="HOGENOM" id="CLU_024619_1_1_0"/>
<feature type="domain" description="NfeD integral membrane" evidence="8">
    <location>
        <begin position="247"/>
        <end position="364"/>
    </location>
</feature>
<feature type="signal peptide" evidence="6">
    <location>
        <begin position="1"/>
        <end position="23"/>
    </location>
</feature>
<dbReference type="InterPro" id="IPR052165">
    <property type="entry name" value="Membrane_assoc_protease"/>
</dbReference>
<keyword evidence="9" id="KW-0645">Protease</keyword>
<evidence type="ECO:0000259" key="8">
    <source>
        <dbReference type="Pfam" id="PF24961"/>
    </source>
</evidence>
<gene>
    <name evidence="9" type="ordered locus">Terro_3768</name>
</gene>
<evidence type="ECO:0000313" key="9">
    <source>
        <dbReference type="EMBL" id="AFL89978.1"/>
    </source>
</evidence>
<keyword evidence="6" id="KW-0732">Signal</keyword>
<dbReference type="Proteomes" id="UP000006056">
    <property type="component" value="Chromosome"/>
</dbReference>
<dbReference type="KEGG" id="trs:Terro_3768"/>
<evidence type="ECO:0000256" key="3">
    <source>
        <dbReference type="ARBA" id="ARBA00022989"/>
    </source>
</evidence>
<comment type="subcellular location">
    <subcellularLocation>
        <location evidence="1">Membrane</location>
        <topology evidence="1">Multi-pass membrane protein</topology>
    </subcellularLocation>
</comment>
<feature type="transmembrane region" description="Helical" evidence="5">
    <location>
        <begin position="268"/>
        <end position="285"/>
    </location>
</feature>
<dbReference type="Gene3D" id="3.90.226.10">
    <property type="entry name" value="2-enoyl-CoA Hydratase, Chain A, domain 1"/>
    <property type="match status" value="1"/>
</dbReference>
<feature type="transmembrane region" description="Helical" evidence="5">
    <location>
        <begin position="347"/>
        <end position="365"/>
    </location>
</feature>
<dbReference type="PANTHER" id="PTHR33507">
    <property type="entry name" value="INNER MEMBRANE PROTEIN YBBJ"/>
    <property type="match status" value="1"/>
</dbReference>
<dbReference type="OrthoDB" id="9806253at2"/>
<sequence>MSFRQSLFLFVAFFMALTPRAWSAITPPHPPAVIRVDSIELHDTLQPIRARVFASAIDRANHDGARAILVSLSTPGGIDSATDTMVEAMRRSHIPIIVWAGSPDTRVTGEGVRLLAEADVALMAPKTYLTPLWTEPTRSISETVHAAYGRELAASLSDSLAAHGRKPTAVNELSAGIHWFSAEESVAAGFADGIVSLPAEALRFAAEHPIRRRSGIVTAPELSTADINSISTGPTDLLLLSLMNPDLAVLLLTLGLLLIYLEINTPGTIVPGAAGLTLVLLAAYALHLLPLSTRGVLLCVLAAVLLLWESRVPRHGILATLAVVALSVGLGLLVRGPVPQLEVSWETAVGAGMGIGGVTACLLVLGAQARRAKIKTGSEAMLGWLAVAQTPLCPDGQILVRGELWQARLTSSVSFVAAGDRVKVLRADGPTLEVTAVPLTQFS</sequence>